<dbReference type="SUPFAM" id="SSF52833">
    <property type="entry name" value="Thioredoxin-like"/>
    <property type="match status" value="1"/>
</dbReference>
<dbReference type="AlphaFoldDB" id="A0AAX4FR08"/>
<geneLocation type="plasmid" evidence="2 3">
    <name>p3191.1</name>
</geneLocation>
<dbReference type="Pfam" id="PF13462">
    <property type="entry name" value="Thioredoxin_4"/>
    <property type="match status" value="1"/>
</dbReference>
<dbReference type="RefSeq" id="WP_317719182.1">
    <property type="nucleotide sequence ID" value="NZ_CP137532.1"/>
</dbReference>
<name>A0AAX4FR08_XANEU</name>
<keyword evidence="2" id="KW-0614">Plasmid</keyword>
<dbReference type="Gene3D" id="3.40.30.10">
    <property type="entry name" value="Glutaredoxin"/>
    <property type="match status" value="1"/>
</dbReference>
<dbReference type="Proteomes" id="UP001304429">
    <property type="component" value="Plasmid p3191.1"/>
</dbReference>
<protein>
    <submittedName>
        <fullName evidence="2">Thioredoxin domain-containing protein</fullName>
    </submittedName>
</protein>
<dbReference type="InterPro" id="IPR036249">
    <property type="entry name" value="Thioredoxin-like_sf"/>
</dbReference>
<reference evidence="2" key="1">
    <citation type="submission" date="2023-10" db="EMBL/GenBank/DDBJ databases">
        <title>Comparative Genomic Analysis of Tomato Bacterial Spot Xanthomonads Reveals A New Lineage of Xanthomonas euvesicatoria.</title>
        <authorList>
            <person name="Huang C.-J."/>
            <person name="Wu T.-L."/>
            <person name="Wu Y.-L."/>
            <person name="Wang R.-S."/>
            <person name="Lin Y.-C."/>
        </authorList>
    </citation>
    <scope>NUCLEOTIDE SEQUENCE</scope>
    <source>
        <strain evidence="2">T0319-01</strain>
        <plasmid evidence="2">p3191.1</plasmid>
    </source>
</reference>
<evidence type="ECO:0000313" key="3">
    <source>
        <dbReference type="Proteomes" id="UP001304429"/>
    </source>
</evidence>
<evidence type="ECO:0000259" key="1">
    <source>
        <dbReference type="Pfam" id="PF13462"/>
    </source>
</evidence>
<accession>A0AAX4FR08</accession>
<feature type="domain" description="Thioredoxin-like fold" evidence="1">
    <location>
        <begin position="2"/>
        <end position="143"/>
    </location>
</feature>
<sequence>MGPVTAPGTIVEFCDSCRAMYPHVKQLLAAHPKDVRLVIRYVPFHGQVSKEAIGVLEAAREQKKFEPVLETLMRNQPVWASHGAPDPKKVWEFAVAVGLDRARAQRYLATGAVETLIKRDVAAVEAADIRGTPTFFVNGKLLSELGPQQLGYPESGVGSGSLGLCSYHFQRMDFGVGRLSGCARVKVGFQCGFAQGAE</sequence>
<dbReference type="EMBL" id="CP137540">
    <property type="protein sequence ID" value="WOP58993.1"/>
    <property type="molecule type" value="Genomic_DNA"/>
</dbReference>
<gene>
    <name evidence="2" type="ORF">R5577_22460</name>
</gene>
<dbReference type="InterPro" id="IPR012336">
    <property type="entry name" value="Thioredoxin-like_fold"/>
</dbReference>
<evidence type="ECO:0000313" key="2">
    <source>
        <dbReference type="EMBL" id="WOP58993.1"/>
    </source>
</evidence>
<organism evidence="2 3">
    <name type="scientific">Xanthomonas euvesicatoria</name>
    <dbReference type="NCBI Taxonomy" id="456327"/>
    <lineage>
        <taxon>Bacteria</taxon>
        <taxon>Pseudomonadati</taxon>
        <taxon>Pseudomonadota</taxon>
        <taxon>Gammaproteobacteria</taxon>
        <taxon>Lysobacterales</taxon>
        <taxon>Lysobacteraceae</taxon>
        <taxon>Xanthomonas</taxon>
    </lineage>
</organism>
<proteinExistence type="predicted"/>